<dbReference type="NCBIfam" id="TIGR01021">
    <property type="entry name" value="rpsE_bact"/>
    <property type="match status" value="1"/>
</dbReference>
<dbReference type="Gene3D" id="3.30.160.20">
    <property type="match status" value="1"/>
</dbReference>
<evidence type="ECO:0000259" key="10">
    <source>
        <dbReference type="PROSITE" id="PS50881"/>
    </source>
</evidence>
<dbReference type="GO" id="GO:0005737">
    <property type="term" value="C:cytoplasm"/>
    <property type="evidence" value="ECO:0007669"/>
    <property type="project" value="UniProtKB-ARBA"/>
</dbReference>
<dbReference type="InterPro" id="IPR005324">
    <property type="entry name" value="Ribosomal_uS5_C"/>
</dbReference>
<dbReference type="SUPFAM" id="SSF54211">
    <property type="entry name" value="Ribosomal protein S5 domain 2-like"/>
    <property type="match status" value="1"/>
</dbReference>
<dbReference type="EMBL" id="DTIN01000009">
    <property type="protein sequence ID" value="HFX12749.1"/>
    <property type="molecule type" value="Genomic_DNA"/>
</dbReference>
<dbReference type="GO" id="GO:0019843">
    <property type="term" value="F:rRNA binding"/>
    <property type="evidence" value="ECO:0007669"/>
    <property type="project" value="UniProtKB-UniRule"/>
</dbReference>
<protein>
    <recommendedName>
        <fullName evidence="7 8">Small ribosomal subunit protein uS5</fullName>
    </recommendedName>
</protein>
<evidence type="ECO:0000256" key="7">
    <source>
        <dbReference type="ARBA" id="ARBA00035255"/>
    </source>
</evidence>
<dbReference type="GO" id="GO:0006412">
    <property type="term" value="P:translation"/>
    <property type="evidence" value="ECO:0007669"/>
    <property type="project" value="UniProtKB-UniRule"/>
</dbReference>
<evidence type="ECO:0000256" key="4">
    <source>
        <dbReference type="ARBA" id="ARBA00022884"/>
    </source>
</evidence>
<organism evidence="11">
    <name type="scientific">Dictyoglomus thermophilum</name>
    <dbReference type="NCBI Taxonomy" id="14"/>
    <lineage>
        <taxon>Bacteria</taxon>
        <taxon>Pseudomonadati</taxon>
        <taxon>Dictyoglomota</taxon>
        <taxon>Dictyoglomia</taxon>
        <taxon>Dictyoglomales</taxon>
        <taxon>Dictyoglomaceae</taxon>
        <taxon>Dictyoglomus</taxon>
    </lineage>
</organism>
<comment type="function">
    <text evidence="8">With S4 and S12 plays an important role in translational accuracy.</text>
</comment>
<gene>
    <name evidence="8" type="primary">rpsE</name>
    <name evidence="11" type="ORF">ENW00_01095</name>
</gene>
<comment type="function">
    <text evidence="1 8">Located at the back of the 30S subunit body where it stabilizes the conformation of the head with respect to the body.</text>
</comment>
<dbReference type="InterPro" id="IPR014721">
    <property type="entry name" value="Ribsml_uS5_D2-typ_fold_subgr"/>
</dbReference>
<dbReference type="GO" id="GO:0003735">
    <property type="term" value="F:structural constituent of ribosome"/>
    <property type="evidence" value="ECO:0007669"/>
    <property type="project" value="UniProtKB-UniRule"/>
</dbReference>
<dbReference type="FunFam" id="3.30.230.10:FF:000002">
    <property type="entry name" value="30S ribosomal protein S5"/>
    <property type="match status" value="1"/>
</dbReference>
<comment type="subunit">
    <text evidence="8">Part of the 30S ribosomal subunit. Contacts proteins S4 and S8.</text>
</comment>
<evidence type="ECO:0000256" key="8">
    <source>
        <dbReference type="HAMAP-Rule" id="MF_01307"/>
    </source>
</evidence>
<evidence type="ECO:0000256" key="5">
    <source>
        <dbReference type="ARBA" id="ARBA00022980"/>
    </source>
</evidence>
<dbReference type="GO" id="GO:0015935">
    <property type="term" value="C:small ribosomal subunit"/>
    <property type="evidence" value="ECO:0007669"/>
    <property type="project" value="InterPro"/>
</dbReference>
<dbReference type="SUPFAM" id="SSF54768">
    <property type="entry name" value="dsRNA-binding domain-like"/>
    <property type="match status" value="1"/>
</dbReference>
<evidence type="ECO:0000313" key="11">
    <source>
        <dbReference type="EMBL" id="HFX12749.1"/>
    </source>
</evidence>
<dbReference type="Pfam" id="PF00333">
    <property type="entry name" value="Ribosomal_S5"/>
    <property type="match status" value="1"/>
</dbReference>
<keyword evidence="4 8" id="KW-0694">RNA-binding</keyword>
<dbReference type="PROSITE" id="PS50881">
    <property type="entry name" value="S5_DSRBD"/>
    <property type="match status" value="1"/>
</dbReference>
<comment type="caution">
    <text evidence="11">The sequence shown here is derived from an EMBL/GenBank/DDBJ whole genome shotgun (WGS) entry which is preliminary data.</text>
</comment>
<dbReference type="InterPro" id="IPR000851">
    <property type="entry name" value="Ribosomal_uS5"/>
</dbReference>
<dbReference type="AlphaFoldDB" id="A0A7C3MIX2"/>
<feature type="domain" description="S5 DRBM" evidence="10">
    <location>
        <begin position="8"/>
        <end position="71"/>
    </location>
</feature>
<sequence>MKELEPVFKERVIEIRRVAKVVAGGKNLRFRALVVVGDEQGTVGVGIAKAAEVPDAIRKAVRRAKKNAVKISISKGTIPHEVYGKLGASKILLKPAAPGTGVIAGGAARAVLELAGIKNVLAKALGSTTAINLAQATFEALKKLRSIPEVAEMRDKKIREIIDVKHKEENTQNREGEN</sequence>
<evidence type="ECO:0000256" key="1">
    <source>
        <dbReference type="ARBA" id="ARBA00003093"/>
    </source>
</evidence>
<dbReference type="PROSITE" id="PS00585">
    <property type="entry name" value="RIBOSOMAL_S5"/>
    <property type="match status" value="1"/>
</dbReference>
<accession>A0A7C3MIX2</accession>
<dbReference type="PANTHER" id="PTHR48277">
    <property type="entry name" value="MITOCHONDRIAL RIBOSOMAL PROTEIN S5"/>
    <property type="match status" value="1"/>
</dbReference>
<evidence type="ECO:0000256" key="6">
    <source>
        <dbReference type="ARBA" id="ARBA00023274"/>
    </source>
</evidence>
<keyword evidence="6 8" id="KW-0687">Ribonucleoprotein</keyword>
<name>A0A7C3MIX2_DICTH</name>
<dbReference type="InterPro" id="IPR005712">
    <property type="entry name" value="Ribosomal_uS5_bac-type"/>
</dbReference>
<reference evidence="11" key="1">
    <citation type="journal article" date="2020" name="mSystems">
        <title>Genome- and Community-Level Interaction Insights into Carbon Utilization and Element Cycling Functions of Hydrothermarchaeota in Hydrothermal Sediment.</title>
        <authorList>
            <person name="Zhou Z."/>
            <person name="Liu Y."/>
            <person name="Xu W."/>
            <person name="Pan J."/>
            <person name="Luo Z.H."/>
            <person name="Li M."/>
        </authorList>
    </citation>
    <scope>NUCLEOTIDE SEQUENCE [LARGE SCALE GENOMIC DNA]</scope>
    <source>
        <strain evidence="11">SpSt-81</strain>
    </source>
</reference>
<dbReference type="InterPro" id="IPR013810">
    <property type="entry name" value="Ribosomal_uS5_N"/>
</dbReference>
<evidence type="ECO:0000256" key="3">
    <source>
        <dbReference type="ARBA" id="ARBA00022730"/>
    </source>
</evidence>
<keyword evidence="5 8" id="KW-0689">Ribosomal protein</keyword>
<dbReference type="Gene3D" id="3.30.230.10">
    <property type="match status" value="1"/>
</dbReference>
<evidence type="ECO:0000256" key="9">
    <source>
        <dbReference type="RuleBase" id="RU003823"/>
    </source>
</evidence>
<comment type="domain">
    <text evidence="8">The N-terminal domain interacts with the head of the 30S subunit; the C-terminal domain interacts with the body and contacts protein S4. The interaction surface between S4 and S5 is involved in control of translational fidelity.</text>
</comment>
<proteinExistence type="inferred from homology"/>
<dbReference type="Pfam" id="PF03719">
    <property type="entry name" value="Ribosomal_S5_C"/>
    <property type="match status" value="1"/>
</dbReference>
<dbReference type="HAMAP" id="MF_01307_B">
    <property type="entry name" value="Ribosomal_uS5_B"/>
    <property type="match status" value="1"/>
</dbReference>
<keyword evidence="3 8" id="KW-0699">rRNA-binding</keyword>
<dbReference type="InterPro" id="IPR020568">
    <property type="entry name" value="Ribosomal_Su5_D2-typ_SF"/>
</dbReference>
<dbReference type="InterPro" id="IPR018192">
    <property type="entry name" value="Ribosomal_uS5_N_CS"/>
</dbReference>
<evidence type="ECO:0000256" key="2">
    <source>
        <dbReference type="ARBA" id="ARBA00008945"/>
    </source>
</evidence>
<dbReference type="PANTHER" id="PTHR48277:SF1">
    <property type="entry name" value="MITOCHONDRIAL RIBOSOMAL PROTEIN S5"/>
    <property type="match status" value="1"/>
</dbReference>
<comment type="similarity">
    <text evidence="2 8 9">Belongs to the universal ribosomal protein uS5 family.</text>
</comment>